<evidence type="ECO:0000313" key="2">
    <source>
        <dbReference type="Proteomes" id="UP000192997"/>
    </source>
</evidence>
<organism evidence="1 2">
    <name type="scientific">Cylindrospermopsis raciborskii CENA303</name>
    <dbReference type="NCBI Taxonomy" id="1170769"/>
    <lineage>
        <taxon>Bacteria</taxon>
        <taxon>Bacillati</taxon>
        <taxon>Cyanobacteriota</taxon>
        <taxon>Cyanophyceae</taxon>
        <taxon>Nostocales</taxon>
        <taxon>Aphanizomenonaceae</taxon>
        <taxon>Cylindrospermopsis</taxon>
    </lineage>
</organism>
<evidence type="ECO:0000313" key="1">
    <source>
        <dbReference type="EMBL" id="OSO94451.1"/>
    </source>
</evidence>
<reference evidence="2" key="1">
    <citation type="submission" date="2017-04" db="EMBL/GenBank/DDBJ databases">
        <authorList>
            <person name="Abreu V.A."/>
            <person name="Popin R.V."/>
            <person name="Rigonato J."/>
            <person name="Andreote A.P."/>
            <person name="Schaker P.C."/>
            <person name="Hoff-Risseti C."/>
            <person name="Alvarenga D.O."/>
            <person name="Varani A.M."/>
            <person name="Fiore M.F."/>
        </authorList>
    </citation>
    <scope>NUCLEOTIDE SEQUENCE [LARGE SCALE GENOMIC DNA]</scope>
    <source>
        <strain evidence="2">CENA303</strain>
    </source>
</reference>
<comment type="caution">
    <text evidence="1">The sequence shown here is derived from an EMBL/GenBank/DDBJ whole genome shotgun (WGS) entry which is preliminary data.</text>
</comment>
<protein>
    <submittedName>
        <fullName evidence="1">Uncharacterized protein</fullName>
    </submittedName>
</protein>
<dbReference type="AlphaFoldDB" id="A0A1X4GB92"/>
<name>A0A1X4GB92_9CYAN</name>
<dbReference type="RefSeq" id="WP_085727070.1">
    <property type="nucleotide sequence ID" value="NZ_NBYN01000010.1"/>
</dbReference>
<sequence length="375" mass="42919">MIMIPHLQHLQQLLATQDSLISQLLKFNLYGLKETLTQAKTAYPADPGYDLCSQVIGEIDGLLQLNSVGELEDVEFTIHNSTSGQLLTELRQIFNSDLEVRFYLGDQPLHSDNDCDLWNEIHRKLLRLPEDLATIWKNRTLEIAKKLGAMEDYVHLHYLPFVRDEIIYPGLSGTIVSPGLSLSKKALLKLDLAQLHNSDNWHFLTGFLSLYTSFIDIDPDLHHALKSVFSFDVISFQSHPEQKQLYLESFSDRLQRNQKLNDDSSSIINLRSWLDLDEAIHSLVFVPPAERYSWWGKLQQESRRILKKMADQATKAGNNIKIKQLSGLYADICQYAKDDLQLENGGTPGEVLSCLRLYAKINEEEYPGRVIYRAC</sequence>
<proteinExistence type="predicted"/>
<dbReference type="Proteomes" id="UP000192997">
    <property type="component" value="Unassembled WGS sequence"/>
</dbReference>
<accession>A0A1X4GB92</accession>
<dbReference type="EMBL" id="NBYN01000010">
    <property type="protein sequence ID" value="OSO94451.1"/>
    <property type="molecule type" value="Genomic_DNA"/>
</dbReference>
<gene>
    <name evidence="1" type="ORF">B7O87_02575</name>
</gene>